<feature type="binding site" evidence="12">
    <location>
        <position position="279"/>
    </location>
    <ligand>
        <name>ATP</name>
        <dbReference type="ChEBI" id="CHEBI:30616"/>
    </ligand>
</feature>
<evidence type="ECO:0000256" key="2">
    <source>
        <dbReference type="ARBA" id="ARBA00005594"/>
    </source>
</evidence>
<dbReference type="CDD" id="cd00672">
    <property type="entry name" value="CysRS_core"/>
    <property type="match status" value="1"/>
</dbReference>
<keyword evidence="9 12" id="KW-0067">ATP-binding</keyword>
<evidence type="ECO:0000259" key="16">
    <source>
        <dbReference type="Pfam" id="PF23493"/>
    </source>
</evidence>
<dbReference type="SUPFAM" id="SSF52374">
    <property type="entry name" value="Nucleotidylyl transferase"/>
    <property type="match status" value="1"/>
</dbReference>
<dbReference type="Pfam" id="PF09190">
    <property type="entry name" value="DALR_2"/>
    <property type="match status" value="1"/>
</dbReference>
<sequence length="481" mass="52949">MAIQLYDSLTRTLKPLAASQLDGVFRFYNCGPTVYAPAHIGNFRTFIVNDILRRLLELELGADKVHHVRNLTDVDDRTIQQTRKEGRPLAEITAHWTAKFHADCDALGCLPPHVEPTATGHIREQVDMIECLMERGNAYRAADGSVYFRINSFPDYGALSRIKDRELKITNEAADSDHKDSVSDFALWKAYKPEEDGDVQWPGPRGAAAGRPGWHIECSAMIKKHLGETIDLHTGGVDLLFPHHENEIAQSQCCNGGTTFARHWYHSEHLLVDGTTMSKSKGNYYTLSDLTAKGYSPMAVRYALLSGHPRKQLNFTLDSLHAAERALKTLRNFRAKLAAKPASDLPSRTAETSPSSTRASEPAPTKGVEALFNALHDDLNTPAALGALFTLVNRGADATDAPSLADFDRVLFALGLDLSEAKNVDQAAPEIPAEVTALAEQRWAAKLAKDWGSADALRAQIAALGWAMRDRKDGYSLEPQN</sequence>
<dbReference type="OrthoDB" id="9815130at2"/>
<keyword evidence="5 12" id="KW-0436">Ligase</keyword>
<dbReference type="HAMAP" id="MF_00041">
    <property type="entry name" value="Cys_tRNA_synth"/>
    <property type="match status" value="1"/>
</dbReference>
<comment type="similarity">
    <text evidence="2 12">Belongs to the class-I aminoacyl-tRNA synthetase family.</text>
</comment>
<evidence type="ECO:0000256" key="4">
    <source>
        <dbReference type="ARBA" id="ARBA00022490"/>
    </source>
</evidence>
<evidence type="ECO:0000313" key="18">
    <source>
        <dbReference type="Proteomes" id="UP000071392"/>
    </source>
</evidence>
<keyword evidence="7 12" id="KW-0547">Nucleotide-binding</keyword>
<keyword evidence="18" id="KW-1185">Reference proteome</keyword>
<evidence type="ECO:0000256" key="13">
    <source>
        <dbReference type="SAM" id="MobiDB-lite"/>
    </source>
</evidence>
<dbReference type="NCBIfam" id="TIGR00435">
    <property type="entry name" value="cysS"/>
    <property type="match status" value="1"/>
</dbReference>
<dbReference type="PRINTS" id="PR00983">
    <property type="entry name" value="TRNASYNTHCYS"/>
</dbReference>
<dbReference type="GO" id="GO:0008270">
    <property type="term" value="F:zinc ion binding"/>
    <property type="evidence" value="ECO:0007669"/>
    <property type="project" value="UniProtKB-UniRule"/>
</dbReference>
<evidence type="ECO:0000313" key="17">
    <source>
        <dbReference type="EMBL" id="KXU36464.1"/>
    </source>
</evidence>
<comment type="cofactor">
    <cofactor evidence="12">
        <name>Zn(2+)</name>
        <dbReference type="ChEBI" id="CHEBI:29105"/>
    </cofactor>
    <text evidence="12">Binds 1 zinc ion per subunit.</text>
</comment>
<keyword evidence="10 12" id="KW-0648">Protein biosynthesis</keyword>
<feature type="compositionally biased region" description="Polar residues" evidence="13">
    <location>
        <begin position="349"/>
        <end position="359"/>
    </location>
</feature>
<feature type="binding site" evidence="12">
    <location>
        <position position="247"/>
    </location>
    <ligand>
        <name>Zn(2+)</name>
        <dbReference type="ChEBI" id="CHEBI:29105"/>
    </ligand>
</feature>
<name>A0A139SPN0_9BACT</name>
<dbReference type="PANTHER" id="PTHR10890">
    <property type="entry name" value="CYSTEINYL-TRNA SYNTHETASE"/>
    <property type="match status" value="1"/>
</dbReference>
<dbReference type="InterPro" id="IPR024909">
    <property type="entry name" value="Cys-tRNA/MSH_ligase"/>
</dbReference>
<comment type="caution">
    <text evidence="17">The sequence shown here is derived from an EMBL/GenBank/DDBJ whole genome shotgun (WGS) entry which is preliminary data.</text>
</comment>
<evidence type="ECO:0000256" key="7">
    <source>
        <dbReference type="ARBA" id="ARBA00022741"/>
    </source>
</evidence>
<reference evidence="17 18" key="1">
    <citation type="submission" date="2016-02" db="EMBL/GenBank/DDBJ databases">
        <authorList>
            <person name="Wen L."/>
            <person name="He K."/>
            <person name="Yang H."/>
        </authorList>
    </citation>
    <scope>NUCLEOTIDE SEQUENCE [LARGE SCALE GENOMIC DNA]</scope>
    <source>
        <strain evidence="17 18">CV41</strain>
    </source>
</reference>
<feature type="binding site" evidence="12">
    <location>
        <position position="218"/>
    </location>
    <ligand>
        <name>Zn(2+)</name>
        <dbReference type="ChEBI" id="CHEBI:29105"/>
    </ligand>
</feature>
<dbReference type="Proteomes" id="UP000071392">
    <property type="component" value="Unassembled WGS sequence"/>
</dbReference>
<dbReference type="GO" id="GO:0005524">
    <property type="term" value="F:ATP binding"/>
    <property type="evidence" value="ECO:0007669"/>
    <property type="project" value="UniProtKB-UniRule"/>
</dbReference>
<feature type="domain" description="Cysteinyl-tRNA synthetase class Ia DALR" evidence="15">
    <location>
        <begin position="373"/>
        <end position="393"/>
    </location>
</feature>
<evidence type="ECO:0000256" key="3">
    <source>
        <dbReference type="ARBA" id="ARBA00011245"/>
    </source>
</evidence>
<evidence type="ECO:0000256" key="5">
    <source>
        <dbReference type="ARBA" id="ARBA00022598"/>
    </source>
</evidence>
<keyword evidence="6 12" id="KW-0479">Metal-binding</keyword>
<dbReference type="GO" id="GO:0006423">
    <property type="term" value="P:cysteinyl-tRNA aminoacylation"/>
    <property type="evidence" value="ECO:0007669"/>
    <property type="project" value="UniProtKB-UniRule"/>
</dbReference>
<dbReference type="SUPFAM" id="SSF47323">
    <property type="entry name" value="Anticodon-binding domain of a subclass of class I aminoacyl-tRNA synthetases"/>
    <property type="match status" value="1"/>
</dbReference>
<dbReference type="InterPro" id="IPR014729">
    <property type="entry name" value="Rossmann-like_a/b/a_fold"/>
</dbReference>
<evidence type="ECO:0000256" key="8">
    <source>
        <dbReference type="ARBA" id="ARBA00022833"/>
    </source>
</evidence>
<dbReference type="Pfam" id="PF01406">
    <property type="entry name" value="tRNA-synt_1e"/>
    <property type="match status" value="1"/>
</dbReference>
<feature type="domain" description="tRNA synthetases class I catalytic" evidence="14">
    <location>
        <begin position="25"/>
        <end position="324"/>
    </location>
</feature>
<comment type="caution">
    <text evidence="12">Lacks conserved residue(s) required for the propagation of feature annotation.</text>
</comment>
<dbReference type="EC" id="6.1.1.16" evidence="12"/>
<dbReference type="InterPro" id="IPR056411">
    <property type="entry name" value="CysS_C"/>
</dbReference>
<dbReference type="PANTHER" id="PTHR10890:SF3">
    <property type="entry name" value="CYSTEINE--TRNA LIGASE, CYTOPLASMIC"/>
    <property type="match status" value="1"/>
</dbReference>
<dbReference type="Gene3D" id="1.20.120.1910">
    <property type="entry name" value="Cysteine-tRNA ligase, C-terminal anti-codon recognition domain"/>
    <property type="match status" value="1"/>
</dbReference>
<keyword evidence="11 12" id="KW-0030">Aminoacyl-tRNA synthetase</keyword>
<comment type="subcellular location">
    <subcellularLocation>
        <location evidence="1 12">Cytoplasm</location>
    </subcellularLocation>
</comment>
<evidence type="ECO:0000259" key="15">
    <source>
        <dbReference type="Pfam" id="PF09190"/>
    </source>
</evidence>
<accession>A0A139SPN0</accession>
<dbReference type="STRING" id="1548208.AXK12_03180"/>
<comment type="catalytic activity">
    <reaction evidence="12">
        <text>tRNA(Cys) + L-cysteine + ATP = L-cysteinyl-tRNA(Cys) + AMP + diphosphate</text>
        <dbReference type="Rhea" id="RHEA:17773"/>
        <dbReference type="Rhea" id="RHEA-COMP:9661"/>
        <dbReference type="Rhea" id="RHEA-COMP:9679"/>
        <dbReference type="ChEBI" id="CHEBI:30616"/>
        <dbReference type="ChEBI" id="CHEBI:33019"/>
        <dbReference type="ChEBI" id="CHEBI:35235"/>
        <dbReference type="ChEBI" id="CHEBI:78442"/>
        <dbReference type="ChEBI" id="CHEBI:78517"/>
        <dbReference type="ChEBI" id="CHEBI:456215"/>
        <dbReference type="EC" id="6.1.1.16"/>
    </reaction>
</comment>
<dbReference type="GO" id="GO:0004817">
    <property type="term" value="F:cysteine-tRNA ligase activity"/>
    <property type="evidence" value="ECO:0007669"/>
    <property type="project" value="UniProtKB-UniRule"/>
</dbReference>
<organism evidence="17 18">
    <name type="scientific">Cephaloticoccus capnophilus</name>
    <dbReference type="NCBI Taxonomy" id="1548208"/>
    <lineage>
        <taxon>Bacteria</taxon>
        <taxon>Pseudomonadati</taxon>
        <taxon>Verrucomicrobiota</taxon>
        <taxon>Opitutia</taxon>
        <taxon>Opitutales</taxon>
        <taxon>Opitutaceae</taxon>
        <taxon>Cephaloticoccus</taxon>
    </lineage>
</organism>
<protein>
    <recommendedName>
        <fullName evidence="12">Cysteine--tRNA ligase</fullName>
        <ecNumber evidence="12">6.1.1.16</ecNumber>
    </recommendedName>
    <alternativeName>
        <fullName evidence="12">Cysteinyl-tRNA synthetase</fullName>
        <shortName evidence="12">CysRS</shortName>
    </alternativeName>
</protein>
<dbReference type="GO" id="GO:0005829">
    <property type="term" value="C:cytosol"/>
    <property type="evidence" value="ECO:0007669"/>
    <property type="project" value="TreeGrafter"/>
</dbReference>
<proteinExistence type="inferred from homology"/>
<dbReference type="EMBL" id="LSZP01000024">
    <property type="protein sequence ID" value="KXU36464.1"/>
    <property type="molecule type" value="Genomic_DNA"/>
</dbReference>
<dbReference type="InterPro" id="IPR015273">
    <property type="entry name" value="Cys-tRNA-synt_Ia_DALR"/>
</dbReference>
<dbReference type="InterPro" id="IPR009080">
    <property type="entry name" value="tRNAsynth_Ia_anticodon-bd"/>
</dbReference>
<dbReference type="AlphaFoldDB" id="A0A139SPN0"/>
<dbReference type="Gene3D" id="3.40.50.620">
    <property type="entry name" value="HUPs"/>
    <property type="match status" value="1"/>
</dbReference>
<feature type="short sequence motif" description="'HIGH' region" evidence="12">
    <location>
        <begin position="32"/>
        <end position="42"/>
    </location>
</feature>
<evidence type="ECO:0000256" key="10">
    <source>
        <dbReference type="ARBA" id="ARBA00022917"/>
    </source>
</evidence>
<dbReference type="Pfam" id="PF23493">
    <property type="entry name" value="CysS_C"/>
    <property type="match status" value="1"/>
</dbReference>
<evidence type="ECO:0000256" key="11">
    <source>
        <dbReference type="ARBA" id="ARBA00023146"/>
    </source>
</evidence>
<feature type="domain" description="Cysteinyl-tRNA ligase anticodon binding" evidence="16">
    <location>
        <begin position="429"/>
        <end position="474"/>
    </location>
</feature>
<evidence type="ECO:0000256" key="1">
    <source>
        <dbReference type="ARBA" id="ARBA00004496"/>
    </source>
</evidence>
<dbReference type="InterPro" id="IPR015803">
    <property type="entry name" value="Cys-tRNA-ligase"/>
</dbReference>
<gene>
    <name evidence="12" type="primary">cysS</name>
    <name evidence="17" type="ORF">AXK12_03180</name>
</gene>
<feature type="binding site" evidence="12">
    <location>
        <position position="30"/>
    </location>
    <ligand>
        <name>Zn(2+)</name>
        <dbReference type="ChEBI" id="CHEBI:29105"/>
    </ligand>
</feature>
<evidence type="ECO:0000259" key="14">
    <source>
        <dbReference type="Pfam" id="PF01406"/>
    </source>
</evidence>
<feature type="region of interest" description="Disordered" evidence="13">
    <location>
        <begin position="341"/>
        <end position="364"/>
    </location>
</feature>
<dbReference type="InterPro" id="IPR032678">
    <property type="entry name" value="tRNA-synt_1_cat_dom"/>
</dbReference>
<feature type="binding site" evidence="12">
    <location>
        <position position="243"/>
    </location>
    <ligand>
        <name>Zn(2+)</name>
        <dbReference type="ChEBI" id="CHEBI:29105"/>
    </ligand>
</feature>
<evidence type="ECO:0000256" key="9">
    <source>
        <dbReference type="ARBA" id="ARBA00022840"/>
    </source>
</evidence>
<comment type="subunit">
    <text evidence="3 12">Monomer.</text>
</comment>
<evidence type="ECO:0000256" key="6">
    <source>
        <dbReference type="ARBA" id="ARBA00022723"/>
    </source>
</evidence>
<keyword evidence="8 12" id="KW-0862">Zinc</keyword>
<keyword evidence="4 12" id="KW-0963">Cytoplasm</keyword>
<evidence type="ECO:0000256" key="12">
    <source>
        <dbReference type="HAMAP-Rule" id="MF_00041"/>
    </source>
</evidence>